<reference evidence="5 6" key="1">
    <citation type="submission" date="2014-07" db="EMBL/GenBank/DDBJ databases">
        <title>Methanogenic archaea and the global carbon cycle.</title>
        <authorList>
            <person name="Henriksen J.R."/>
            <person name="Luke J."/>
            <person name="Reinhart S."/>
            <person name="Benedict M.N."/>
            <person name="Youngblut N.D."/>
            <person name="Metcalf M.E."/>
            <person name="Whitaker R.J."/>
            <person name="Metcalf W.W."/>
        </authorList>
    </citation>
    <scope>NUCLEOTIDE SEQUENCE [LARGE SCALE GENOMIC DNA]</scope>
    <source>
        <strain evidence="5 6">HB-1</strain>
    </source>
</reference>
<evidence type="ECO:0000313" key="6">
    <source>
        <dbReference type="Proteomes" id="UP000033101"/>
    </source>
</evidence>
<keyword evidence="3" id="KW-0812">Transmembrane</keyword>
<evidence type="ECO:0000313" key="5">
    <source>
        <dbReference type="EMBL" id="AKB77566.1"/>
    </source>
</evidence>
<dbReference type="OrthoDB" id="136880at2157"/>
<dbReference type="Proteomes" id="UP000033101">
    <property type="component" value="Chromosome"/>
</dbReference>
<name>A0A0E3S9Y8_9EURY</name>
<evidence type="ECO:0000259" key="4">
    <source>
        <dbReference type="Pfam" id="PF18204"/>
    </source>
</evidence>
<keyword evidence="6" id="KW-1185">Reference proteome</keyword>
<organism evidence="5 6">
    <name type="scientific">Methanosarcina horonobensis HB-1 = JCM 15518</name>
    <dbReference type="NCBI Taxonomy" id="1434110"/>
    <lineage>
        <taxon>Archaea</taxon>
        <taxon>Methanobacteriati</taxon>
        <taxon>Methanobacteriota</taxon>
        <taxon>Stenosarchaea group</taxon>
        <taxon>Methanomicrobia</taxon>
        <taxon>Methanosarcinales</taxon>
        <taxon>Methanosarcinaceae</taxon>
        <taxon>Methanosarcina</taxon>
    </lineage>
</organism>
<feature type="domain" description="PGF-CTERM archaeal protein-sorting signal" evidence="4">
    <location>
        <begin position="222"/>
        <end position="242"/>
    </location>
</feature>
<dbReference type="RefSeq" id="WP_048138044.1">
    <property type="nucleotide sequence ID" value="NZ_CP009516.1"/>
</dbReference>
<evidence type="ECO:0000256" key="3">
    <source>
        <dbReference type="SAM" id="Phobius"/>
    </source>
</evidence>
<dbReference type="KEGG" id="mhor:MSHOH_1083"/>
<accession>A0A0E3S9Y8</accession>
<dbReference type="PATRIC" id="fig|1434110.4.peg.1349"/>
<gene>
    <name evidence="5" type="ORF">MSHOH_1083</name>
</gene>
<evidence type="ECO:0000256" key="1">
    <source>
        <dbReference type="ARBA" id="ARBA00022729"/>
    </source>
</evidence>
<feature type="transmembrane region" description="Helical" evidence="3">
    <location>
        <begin position="219"/>
        <end position="239"/>
    </location>
</feature>
<keyword evidence="3" id="KW-0472">Membrane</keyword>
<dbReference type="HOGENOM" id="CLU_100101_0_0_2"/>
<keyword evidence="3" id="KW-1133">Transmembrane helix</keyword>
<dbReference type="InterPro" id="IPR026371">
    <property type="entry name" value="PGF_CTERM"/>
</dbReference>
<dbReference type="AlphaFoldDB" id="A0A0E3S9Y8"/>
<sequence>MKKYLSILLLSVLIFGAVLPCVTAAAGNNTTANKSVSKVSTTNGSASVNESCLVNVTEAVNETNATSAAEQKFRVGPTVVLRPVNDVITENEDGLVELYIENPSLNEVTLNVDARISVPSGIHVYGQGFGQAGAAGTVYGIFSVPPGNARTIYIDVKGEKVGTSTVHFAGLYWPGDNKDDYNPISLTHPFTVEEPSKNPTEAPELEETSGVNAEGSGSFSAPGFGAIIAGIGLLGVYMVRRK</sequence>
<proteinExistence type="predicted"/>
<evidence type="ECO:0000256" key="2">
    <source>
        <dbReference type="SAM" id="MobiDB-lite"/>
    </source>
</evidence>
<protein>
    <recommendedName>
        <fullName evidence="4">PGF-CTERM archaeal protein-sorting signal domain-containing protein</fullName>
    </recommendedName>
</protein>
<dbReference type="GeneID" id="24830245"/>
<dbReference type="EMBL" id="CP009516">
    <property type="protein sequence ID" value="AKB77566.1"/>
    <property type="molecule type" value="Genomic_DNA"/>
</dbReference>
<feature type="region of interest" description="Disordered" evidence="2">
    <location>
        <begin position="190"/>
        <end position="214"/>
    </location>
</feature>
<dbReference type="Pfam" id="PF18204">
    <property type="entry name" value="PGF-CTERM"/>
    <property type="match status" value="1"/>
</dbReference>
<keyword evidence="1" id="KW-0732">Signal</keyword>